<sequence length="279" mass="29067">MTYVAALCRVPTRPDEPGWAAGSVRDVNAQESLRPLMELPGVSEAVTSARAAIDEVHEHPANRRGWPTTAAEASVRAARASAAVAGGAAEIPEGGEVSDPLLAGSLRIAEAVGPLLPTWQRAPLQALARLHVLAAADLVAEHEQERLGRPRASDEVSTRLDLLSRLVVETGGKSQGVVPGPVQAAVVHGELLALAPFGEVDGVVARAASRLSVIGSGLDPKGLVVPEVAHFRRQDEYVAAAEGFASGEPERVGEWIVHCCKALESGAREARSIADAVQA</sequence>
<dbReference type="PROSITE" id="PS51459">
    <property type="entry name" value="FIDO"/>
    <property type="match status" value="1"/>
</dbReference>
<evidence type="ECO:0000259" key="1">
    <source>
        <dbReference type="PROSITE" id="PS51459"/>
    </source>
</evidence>
<dbReference type="InterPro" id="IPR003812">
    <property type="entry name" value="Fido"/>
</dbReference>
<comment type="caution">
    <text evidence="2">The sequence shown here is derived from an EMBL/GenBank/DDBJ whole genome shotgun (WGS) entry which is preliminary data.</text>
</comment>
<feature type="domain" description="Fido" evidence="1">
    <location>
        <begin position="122"/>
        <end position="258"/>
    </location>
</feature>
<name>A0A368VGF1_9ACTN</name>
<dbReference type="Proteomes" id="UP000253495">
    <property type="component" value="Unassembled WGS sequence"/>
</dbReference>
<dbReference type="Gene3D" id="1.10.3290.10">
    <property type="entry name" value="Fido-like domain"/>
    <property type="match status" value="1"/>
</dbReference>
<keyword evidence="3" id="KW-1185">Reference proteome</keyword>
<protein>
    <recommendedName>
        <fullName evidence="1">Fido domain-containing protein</fullName>
    </recommendedName>
</protein>
<organism evidence="2 3">
    <name type="scientific">Halopolyspora algeriensis</name>
    <dbReference type="NCBI Taxonomy" id="1500506"/>
    <lineage>
        <taxon>Bacteria</taxon>
        <taxon>Bacillati</taxon>
        <taxon>Actinomycetota</taxon>
        <taxon>Actinomycetes</taxon>
        <taxon>Actinomycetes incertae sedis</taxon>
        <taxon>Halopolyspora</taxon>
    </lineage>
</organism>
<accession>A0A368VGF1</accession>
<reference evidence="2 3" key="1">
    <citation type="submission" date="2018-07" db="EMBL/GenBank/DDBJ databases">
        <title>Genomic Encyclopedia of Type Strains, Phase III (KMG-III): the genomes of soil and plant-associated and newly described type strains.</title>
        <authorList>
            <person name="Whitman W."/>
        </authorList>
    </citation>
    <scope>NUCLEOTIDE SEQUENCE [LARGE SCALE GENOMIC DNA]</scope>
    <source>
        <strain evidence="2 3">CECT 8575</strain>
    </source>
</reference>
<dbReference type="EMBL" id="QPJC01000012">
    <property type="protein sequence ID" value="RCW40225.1"/>
    <property type="molecule type" value="Genomic_DNA"/>
</dbReference>
<evidence type="ECO:0000313" key="2">
    <source>
        <dbReference type="EMBL" id="RCW40225.1"/>
    </source>
</evidence>
<gene>
    <name evidence="2" type="ORF">DFQ14_112106</name>
</gene>
<dbReference type="AlphaFoldDB" id="A0A368VGF1"/>
<proteinExistence type="predicted"/>
<dbReference type="InterPro" id="IPR036597">
    <property type="entry name" value="Fido-like_dom_sf"/>
</dbReference>
<evidence type="ECO:0000313" key="3">
    <source>
        <dbReference type="Proteomes" id="UP000253495"/>
    </source>
</evidence>